<dbReference type="Proteomes" id="UP000013049">
    <property type="component" value="Unassembled WGS sequence"/>
</dbReference>
<evidence type="ECO:0000313" key="1">
    <source>
        <dbReference type="EMBL" id="ENU93505.1"/>
    </source>
</evidence>
<sequence>MHIKTKAQCLFRHQDKVLLSYGYDPAKDETYDKDK</sequence>
<dbReference type="HOGENOM" id="CLU_3362734_0_0_6"/>
<organism evidence="1 2">
    <name type="scientific">Acinetobacter vivianii</name>
    <dbReference type="NCBI Taxonomy" id="1776742"/>
    <lineage>
        <taxon>Bacteria</taxon>
        <taxon>Pseudomonadati</taxon>
        <taxon>Pseudomonadota</taxon>
        <taxon>Gammaproteobacteria</taxon>
        <taxon>Moraxellales</taxon>
        <taxon>Moraxellaceae</taxon>
        <taxon>Acinetobacter</taxon>
    </lineage>
</organism>
<reference evidence="1 2" key="1">
    <citation type="submission" date="2013-02" db="EMBL/GenBank/DDBJ databases">
        <title>The Genome Sequence of Acinetobacter sp. NIPH 758.</title>
        <authorList>
            <consortium name="The Broad Institute Genome Sequencing Platform"/>
            <consortium name="The Broad Institute Genome Sequencing Center for Infectious Disease"/>
            <person name="Cerqueira G."/>
            <person name="Feldgarden M."/>
            <person name="Courvalin P."/>
            <person name="Perichon B."/>
            <person name="Grillot-Courvalin C."/>
            <person name="Clermont D."/>
            <person name="Rocha E."/>
            <person name="Yoon E.-J."/>
            <person name="Nemec A."/>
            <person name="Walker B."/>
            <person name="Young S.K."/>
            <person name="Zeng Q."/>
            <person name="Gargeya S."/>
            <person name="Fitzgerald M."/>
            <person name="Haas B."/>
            <person name="Abouelleil A."/>
            <person name="Alvarado L."/>
            <person name="Arachchi H.M."/>
            <person name="Berlin A.M."/>
            <person name="Chapman S.B."/>
            <person name="Dewar J."/>
            <person name="Goldberg J."/>
            <person name="Griggs A."/>
            <person name="Gujja S."/>
            <person name="Hansen M."/>
            <person name="Howarth C."/>
            <person name="Imamovic A."/>
            <person name="Larimer J."/>
            <person name="McCowan C."/>
            <person name="Murphy C."/>
            <person name="Neiman D."/>
            <person name="Pearson M."/>
            <person name="Priest M."/>
            <person name="Roberts A."/>
            <person name="Saif S."/>
            <person name="Shea T."/>
            <person name="Sisk P."/>
            <person name="Sykes S."/>
            <person name="Wortman J."/>
            <person name="Nusbaum C."/>
            <person name="Birren B."/>
        </authorList>
    </citation>
    <scope>NUCLEOTIDE SEQUENCE [LARGE SCALE GENOMIC DNA]</scope>
    <source>
        <strain evidence="1 2">NIPH 758</strain>
    </source>
</reference>
<gene>
    <name evidence="1" type="ORF">F971_00763</name>
</gene>
<comment type="caution">
    <text evidence="1">The sequence shown here is derived from an EMBL/GenBank/DDBJ whole genome shotgun (WGS) entry which is preliminary data.</text>
</comment>
<accession>N8V1L7</accession>
<dbReference type="EMBL" id="APPC01000012">
    <property type="protein sequence ID" value="ENU93505.1"/>
    <property type="molecule type" value="Genomic_DNA"/>
</dbReference>
<protein>
    <submittedName>
        <fullName evidence="1">Uncharacterized protein</fullName>
    </submittedName>
</protein>
<proteinExistence type="predicted"/>
<name>N8V1L7_9GAMM</name>
<dbReference type="AlphaFoldDB" id="N8V1L7"/>
<evidence type="ECO:0000313" key="2">
    <source>
        <dbReference type="Proteomes" id="UP000013049"/>
    </source>
</evidence>